<feature type="transmembrane region" description="Helical" evidence="6">
    <location>
        <begin position="392"/>
        <end position="415"/>
    </location>
</feature>
<feature type="transmembrane region" description="Helical" evidence="6">
    <location>
        <begin position="317"/>
        <end position="347"/>
    </location>
</feature>
<feature type="transmembrane region" description="Helical" evidence="6">
    <location>
        <begin position="448"/>
        <end position="472"/>
    </location>
</feature>
<dbReference type="EMBL" id="NWBU01000010">
    <property type="protein sequence ID" value="PTQ10281.1"/>
    <property type="molecule type" value="Genomic_DNA"/>
</dbReference>
<keyword evidence="4 6" id="KW-1133">Transmembrane helix</keyword>
<gene>
    <name evidence="9" type="ORF">CLG96_11740</name>
</gene>
<keyword evidence="5 6" id="KW-0472">Membrane</keyword>
<feature type="transmembrane region" description="Helical" evidence="6">
    <location>
        <begin position="12"/>
        <end position="30"/>
    </location>
</feature>
<dbReference type="Pfam" id="PF03772">
    <property type="entry name" value="Competence"/>
    <property type="match status" value="1"/>
</dbReference>
<feature type="transmembrane region" description="Helical" evidence="6">
    <location>
        <begin position="515"/>
        <end position="532"/>
    </location>
</feature>
<feature type="domain" description="DUF4131" evidence="8">
    <location>
        <begin position="36"/>
        <end position="185"/>
    </location>
</feature>
<feature type="transmembrane region" description="Helical" evidence="6">
    <location>
        <begin position="421"/>
        <end position="441"/>
    </location>
</feature>
<sequence length="684" mass="71624">METWLEAERDQLALWLPVGLGLGIAAWFILPDAAGWLAFLLVAAGISGLGFVLARGGRLGHATGLFALAAAIGCAIVWGRAEHVAAPRLERPLVVTFSATVEALQPSPARDVVRLTLLPDAAAGLPPRIRVNAGLGDVPAGLGAGARLSLRARLMPPPPAAVPGAYDFARTAWFQGLGATGRTLGPVTLAAPAGRAGWSAWLADLRMRLSAHIREQAGGAEGGIAAAFVTGDQGAIAEEDAEAMRRSGLAHLLSISGLHVTAVIAATMFVLMRLLALSPRLALGAPLLTIAAAGGALMGIGYTLIAGAEVPTIRSCIAALLVLAGMAMGREAITLRLVATGALILLLARPEALAGPSFQLSFAAVTAIVALHEHPGLRAFLARREEGWGGRIGRSFLSLMLTGIVVEAALAPIALFHFHRAGLYGAFANIIAIPLTTFILMPLEAGALLLDAVGLGAPLWWLTAKSLALLLWLAHHVADAPGAVAALPSMPYGAFALMVTGGLWLALWRTRMRRIGLLPVALGMLWALLTPPPDILVTGDGRHLALRSGEGRLALLRPRAGDYVRDLLGESAGVEEEALALDGAPDARCGPDLCAVDIFRDGRRWRLLATRSSYLVDIGAMNRACAAADIVVSDRRLPRGCRPRWLKADRPFLARTGGLAINLTSGQVRTAAGTIGRHPWRWTD</sequence>
<evidence type="ECO:0000313" key="10">
    <source>
        <dbReference type="Proteomes" id="UP000244162"/>
    </source>
</evidence>
<evidence type="ECO:0000256" key="1">
    <source>
        <dbReference type="ARBA" id="ARBA00004651"/>
    </source>
</evidence>
<feature type="transmembrane region" description="Helical" evidence="6">
    <location>
        <begin position="36"/>
        <end position="54"/>
    </location>
</feature>
<proteinExistence type="predicted"/>
<dbReference type="NCBIfam" id="TIGR00360">
    <property type="entry name" value="ComEC_N-term"/>
    <property type="match status" value="1"/>
</dbReference>
<feature type="transmembrane region" description="Helical" evidence="6">
    <location>
        <begin position="281"/>
        <end position="305"/>
    </location>
</feature>
<organism evidence="9 10">
    <name type="scientific">Sphingomonas oleivorans</name>
    <dbReference type="NCBI Taxonomy" id="1735121"/>
    <lineage>
        <taxon>Bacteria</taxon>
        <taxon>Pseudomonadati</taxon>
        <taxon>Pseudomonadota</taxon>
        <taxon>Alphaproteobacteria</taxon>
        <taxon>Sphingomonadales</taxon>
        <taxon>Sphingomonadaceae</taxon>
        <taxon>Sphingomonas</taxon>
    </lineage>
</organism>
<dbReference type="Pfam" id="PF13567">
    <property type="entry name" value="DUF4131"/>
    <property type="match status" value="1"/>
</dbReference>
<dbReference type="OrthoDB" id="9790149at2"/>
<accession>A0A2T5FWV7</accession>
<dbReference type="GO" id="GO:0005886">
    <property type="term" value="C:plasma membrane"/>
    <property type="evidence" value="ECO:0007669"/>
    <property type="project" value="UniProtKB-SubCell"/>
</dbReference>
<reference evidence="9 10" key="1">
    <citation type="submission" date="2017-09" db="EMBL/GenBank/DDBJ databases">
        <title>Sphingomonas panjinensis sp.nov., isolated from oil-contaminated soil.</title>
        <authorList>
            <person name="Wang L."/>
            <person name="Chen L."/>
        </authorList>
    </citation>
    <scope>NUCLEOTIDE SEQUENCE [LARGE SCALE GENOMIC DNA]</scope>
    <source>
        <strain evidence="9 10">FW-11</strain>
    </source>
</reference>
<dbReference type="Proteomes" id="UP000244162">
    <property type="component" value="Unassembled WGS sequence"/>
</dbReference>
<feature type="domain" description="ComEC/Rec2-related protein" evidence="7">
    <location>
        <begin position="229"/>
        <end position="511"/>
    </location>
</feature>
<evidence type="ECO:0000259" key="7">
    <source>
        <dbReference type="Pfam" id="PF03772"/>
    </source>
</evidence>
<evidence type="ECO:0000259" key="8">
    <source>
        <dbReference type="Pfam" id="PF13567"/>
    </source>
</evidence>
<evidence type="ECO:0000313" key="9">
    <source>
        <dbReference type="EMBL" id="PTQ10281.1"/>
    </source>
</evidence>
<keyword evidence="10" id="KW-1185">Reference proteome</keyword>
<feature type="transmembrane region" description="Helical" evidence="6">
    <location>
        <begin position="492"/>
        <end position="508"/>
    </location>
</feature>
<name>A0A2T5FWV7_9SPHN</name>
<evidence type="ECO:0000256" key="3">
    <source>
        <dbReference type="ARBA" id="ARBA00022692"/>
    </source>
</evidence>
<dbReference type="InterPro" id="IPR052159">
    <property type="entry name" value="Competence_DNA_uptake"/>
</dbReference>
<evidence type="ECO:0000256" key="4">
    <source>
        <dbReference type="ARBA" id="ARBA00022989"/>
    </source>
</evidence>
<comment type="subcellular location">
    <subcellularLocation>
        <location evidence="1">Cell membrane</location>
        <topology evidence="1">Multi-pass membrane protein</topology>
    </subcellularLocation>
</comment>
<feature type="transmembrane region" description="Helical" evidence="6">
    <location>
        <begin position="252"/>
        <end position="275"/>
    </location>
</feature>
<evidence type="ECO:0000256" key="6">
    <source>
        <dbReference type="SAM" id="Phobius"/>
    </source>
</evidence>
<evidence type="ECO:0000256" key="5">
    <source>
        <dbReference type="ARBA" id="ARBA00023136"/>
    </source>
</evidence>
<keyword evidence="3 6" id="KW-0812">Transmembrane</keyword>
<dbReference type="InterPro" id="IPR025405">
    <property type="entry name" value="DUF4131"/>
</dbReference>
<evidence type="ECO:0000256" key="2">
    <source>
        <dbReference type="ARBA" id="ARBA00022475"/>
    </source>
</evidence>
<dbReference type="InterPro" id="IPR004477">
    <property type="entry name" value="ComEC_N"/>
</dbReference>
<keyword evidence="2" id="KW-1003">Cell membrane</keyword>
<dbReference type="AlphaFoldDB" id="A0A2T5FWV7"/>
<protein>
    <submittedName>
        <fullName evidence="9">Competence protein ComEC</fullName>
    </submittedName>
</protein>
<dbReference type="PANTHER" id="PTHR30619">
    <property type="entry name" value="DNA INTERNALIZATION/COMPETENCE PROTEIN COMEC/REC2"/>
    <property type="match status" value="1"/>
</dbReference>
<comment type="caution">
    <text evidence="9">The sequence shown here is derived from an EMBL/GenBank/DDBJ whole genome shotgun (WGS) entry which is preliminary data.</text>
</comment>
<dbReference type="PANTHER" id="PTHR30619:SF1">
    <property type="entry name" value="RECOMBINATION PROTEIN 2"/>
    <property type="match status" value="1"/>
</dbReference>